<feature type="region of interest" description="Disordered" evidence="1">
    <location>
        <begin position="23"/>
        <end position="65"/>
    </location>
</feature>
<keyword evidence="3" id="KW-1185">Reference proteome</keyword>
<sequence length="250" mass="28593">MLALESLKNFLFLMQKTDFRTLQKEENGEEDNDAYTHDTPKKRRTVDKEGFVTPTTPDIPKSSPYYQCDDRNSLLTTPDIAVGSGELFGDNFLTLYPTFLPSETSEDLSNSEIQNEENYESNTETQFNQPSKDSLNIGSMSSQSAEMTTPSTEATGDSSEREDSEGSPQSIYDDLSIADLIKDMSEKSMKIYMHWMELFRDGEKFEEGVPSLIDELLNQAKRIEEDLIEQKEALRQRIYRITQTLRVDDL</sequence>
<name>A0A8W8N1Q9_MAGGI</name>
<protein>
    <submittedName>
        <fullName evidence="2">Uncharacterized protein</fullName>
    </submittedName>
</protein>
<accession>A0A8W8N1Q9</accession>
<feature type="compositionally biased region" description="Polar residues" evidence="1">
    <location>
        <begin position="103"/>
        <end position="113"/>
    </location>
</feature>
<dbReference type="EnsemblMetazoa" id="G4256.1">
    <property type="protein sequence ID" value="G4256.1:cds"/>
    <property type="gene ID" value="G4256"/>
</dbReference>
<organism evidence="2 3">
    <name type="scientific">Magallana gigas</name>
    <name type="common">Pacific oyster</name>
    <name type="synonym">Crassostrea gigas</name>
    <dbReference type="NCBI Taxonomy" id="29159"/>
    <lineage>
        <taxon>Eukaryota</taxon>
        <taxon>Metazoa</taxon>
        <taxon>Spiralia</taxon>
        <taxon>Lophotrochozoa</taxon>
        <taxon>Mollusca</taxon>
        <taxon>Bivalvia</taxon>
        <taxon>Autobranchia</taxon>
        <taxon>Pteriomorphia</taxon>
        <taxon>Ostreida</taxon>
        <taxon>Ostreoidea</taxon>
        <taxon>Ostreidae</taxon>
        <taxon>Magallana</taxon>
    </lineage>
</organism>
<reference evidence="2" key="1">
    <citation type="submission" date="2022-08" db="UniProtKB">
        <authorList>
            <consortium name="EnsemblMetazoa"/>
        </authorList>
    </citation>
    <scope>IDENTIFICATION</scope>
    <source>
        <strain evidence="2">05x7-T-G4-1.051#20</strain>
    </source>
</reference>
<feature type="compositionally biased region" description="Polar residues" evidence="1">
    <location>
        <begin position="120"/>
        <end position="155"/>
    </location>
</feature>
<evidence type="ECO:0000256" key="1">
    <source>
        <dbReference type="SAM" id="MobiDB-lite"/>
    </source>
</evidence>
<proteinExistence type="predicted"/>
<dbReference type="AlphaFoldDB" id="A0A8W8N1Q9"/>
<dbReference type="Proteomes" id="UP000005408">
    <property type="component" value="Unassembled WGS sequence"/>
</dbReference>
<feature type="region of interest" description="Disordered" evidence="1">
    <location>
        <begin position="103"/>
        <end position="172"/>
    </location>
</feature>
<evidence type="ECO:0000313" key="3">
    <source>
        <dbReference type="Proteomes" id="UP000005408"/>
    </source>
</evidence>
<evidence type="ECO:0000313" key="2">
    <source>
        <dbReference type="EnsemblMetazoa" id="G4256.1:cds"/>
    </source>
</evidence>